<name>A0A6J7LZU4_9ZZZZ</name>
<gene>
    <name evidence="2" type="ORF">UFOPK3914_00616</name>
</gene>
<proteinExistence type="predicted"/>
<dbReference type="Gene3D" id="3.50.50.60">
    <property type="entry name" value="FAD/NAD(P)-binding domain"/>
    <property type="match status" value="1"/>
</dbReference>
<evidence type="ECO:0000313" key="2">
    <source>
        <dbReference type="EMBL" id="CAB4973877.1"/>
    </source>
</evidence>
<evidence type="ECO:0000259" key="1">
    <source>
        <dbReference type="Pfam" id="PF01494"/>
    </source>
</evidence>
<dbReference type="NCBIfam" id="TIGR02032">
    <property type="entry name" value="GG-red-SF"/>
    <property type="match status" value="1"/>
</dbReference>
<dbReference type="PRINTS" id="PR00420">
    <property type="entry name" value="RNGMNOXGNASE"/>
</dbReference>
<dbReference type="PANTHER" id="PTHR42685">
    <property type="entry name" value="GERANYLGERANYL DIPHOSPHATE REDUCTASE"/>
    <property type="match status" value="1"/>
</dbReference>
<organism evidence="2">
    <name type="scientific">freshwater metagenome</name>
    <dbReference type="NCBI Taxonomy" id="449393"/>
    <lineage>
        <taxon>unclassified sequences</taxon>
        <taxon>metagenomes</taxon>
        <taxon>ecological metagenomes</taxon>
    </lineage>
</organism>
<dbReference type="InterPro" id="IPR011777">
    <property type="entry name" value="Geranylgeranyl_Rdtase_fam"/>
</dbReference>
<dbReference type="GO" id="GO:0071949">
    <property type="term" value="F:FAD binding"/>
    <property type="evidence" value="ECO:0007669"/>
    <property type="project" value="InterPro"/>
</dbReference>
<feature type="domain" description="FAD-binding" evidence="1">
    <location>
        <begin position="26"/>
        <end position="319"/>
    </location>
</feature>
<sequence>MPANRIQRTSGFGLSSAATRVPDRSVDVLIVGAGPAGSAAAITLARAGIQVLVIDKAEFPRDKICGDGLTTGALRVLEELGLLPESIESWQEAEDCWVRSPTGTTRLFELPRTGGSFAAIATRKDLDEALLNLARKEGAEVLDGHGLLGAHEDSDGITVEVEGIGLVRATWVIGADGMWSPLRKHLGVAVQAYLGEWHAFRQYVSGVGPVAAKDLFISFEADLLPGYFWSFPLPGGRANIGFGIQRDGERKTKEMRALWFDLLERPHIRAVLGADFVADEPHRAWPIPARVDKMLPATGRALFVGDAVAACDVMTGEGIAQALLTGIRAAEAVRDHGRSGEAGRAYAVALKKELVADHRMSKLLVRGLSSVGGADRAVRIAGATPWTRRNFGRWLFEDYPRALIATPRRWGKGVITQPGAYASR</sequence>
<dbReference type="EMBL" id="CAFBOG010000040">
    <property type="protein sequence ID" value="CAB4973877.1"/>
    <property type="molecule type" value="Genomic_DNA"/>
</dbReference>
<dbReference type="AlphaFoldDB" id="A0A6J7LZU4"/>
<dbReference type="InterPro" id="IPR050407">
    <property type="entry name" value="Geranylgeranyl_reductase"/>
</dbReference>
<dbReference type="PANTHER" id="PTHR42685:SF22">
    <property type="entry name" value="CONDITIONED MEDIUM FACTOR RECEPTOR 1"/>
    <property type="match status" value="1"/>
</dbReference>
<reference evidence="2" key="1">
    <citation type="submission" date="2020-05" db="EMBL/GenBank/DDBJ databases">
        <authorList>
            <person name="Chiriac C."/>
            <person name="Salcher M."/>
            <person name="Ghai R."/>
            <person name="Kavagutti S V."/>
        </authorList>
    </citation>
    <scope>NUCLEOTIDE SEQUENCE</scope>
</reference>
<accession>A0A6J7LZU4</accession>
<dbReference type="InterPro" id="IPR002938">
    <property type="entry name" value="FAD-bd"/>
</dbReference>
<dbReference type="Pfam" id="PF01494">
    <property type="entry name" value="FAD_binding_3"/>
    <property type="match status" value="1"/>
</dbReference>
<dbReference type="InterPro" id="IPR036188">
    <property type="entry name" value="FAD/NAD-bd_sf"/>
</dbReference>
<dbReference type="GO" id="GO:0016628">
    <property type="term" value="F:oxidoreductase activity, acting on the CH-CH group of donors, NAD or NADP as acceptor"/>
    <property type="evidence" value="ECO:0007669"/>
    <property type="project" value="InterPro"/>
</dbReference>
<dbReference type="SUPFAM" id="SSF51905">
    <property type="entry name" value="FAD/NAD(P)-binding domain"/>
    <property type="match status" value="1"/>
</dbReference>
<protein>
    <submittedName>
        <fullName evidence="2">Unannotated protein</fullName>
    </submittedName>
</protein>